<dbReference type="EMBL" id="JBHRYA010000003">
    <property type="protein sequence ID" value="MFC3715559.1"/>
    <property type="molecule type" value="Genomic_DNA"/>
</dbReference>
<proteinExistence type="predicted"/>
<evidence type="ECO:0000313" key="3">
    <source>
        <dbReference type="Proteomes" id="UP001595705"/>
    </source>
</evidence>
<keyword evidence="1" id="KW-0732">Signal</keyword>
<accession>A0ABV7XLB0</accession>
<feature type="signal peptide" evidence="1">
    <location>
        <begin position="1"/>
        <end position="43"/>
    </location>
</feature>
<dbReference type="RefSeq" id="WP_386742667.1">
    <property type="nucleotide sequence ID" value="NZ_JBHRYA010000003.1"/>
</dbReference>
<dbReference type="Proteomes" id="UP001595705">
    <property type="component" value="Unassembled WGS sequence"/>
</dbReference>
<comment type="caution">
    <text evidence="2">The sequence shown here is derived from an EMBL/GenBank/DDBJ whole genome shotgun (WGS) entry which is preliminary data.</text>
</comment>
<sequence length="328" mass="34136">MPAPVNATLPLDWRSAMNCRQFRSMLSVAAMLAWAVGAAPAFAAKPVDPQMIAEASGTKPTVADDGVVRIGWSRNDVEVTVDGMPLPPAAGLGSWAAFTATDTGAMVMGDTVVFQDEVDAAMDAAFAHGLDVTALHNHFFYDSPKVYFMHIGGVGEAESLAAGVKAVWDAIRAVRTARPQPATGFGGDTPVAGEFDADALAEIVGYPASVNDGVVKITIGRGGRMHGQAIGASMGLTTWAAFSGGDVLAAIDGDFIMTGNEVQPVLRALRKAGLHVVALHNHMMGEQPGFYFTHVWGKGPAAELARGFRSALDAQAAVDEAAAPHTTH</sequence>
<reference evidence="3" key="1">
    <citation type="journal article" date="2019" name="Int. J. Syst. Evol. Microbiol.">
        <title>The Global Catalogue of Microorganisms (GCM) 10K type strain sequencing project: providing services to taxonomists for standard genome sequencing and annotation.</title>
        <authorList>
            <consortium name="The Broad Institute Genomics Platform"/>
            <consortium name="The Broad Institute Genome Sequencing Center for Infectious Disease"/>
            <person name="Wu L."/>
            <person name="Ma J."/>
        </authorList>
    </citation>
    <scope>NUCLEOTIDE SEQUENCE [LARGE SCALE GENOMIC DNA]</scope>
    <source>
        <strain evidence="3">KCTC 42441</strain>
    </source>
</reference>
<gene>
    <name evidence="2" type="ORF">ACFONC_05270</name>
</gene>
<feature type="chain" id="PRO_5046988660" evidence="1">
    <location>
        <begin position="44"/>
        <end position="328"/>
    </location>
</feature>
<dbReference type="InterPro" id="IPR011094">
    <property type="entry name" value="Uncharacterised_LppY/LpqO"/>
</dbReference>
<evidence type="ECO:0000256" key="1">
    <source>
        <dbReference type="SAM" id="SignalP"/>
    </source>
</evidence>
<name>A0ABV7XLB0_9GAMM</name>
<organism evidence="2 3">
    <name type="scientific">Luteimonas soli</name>
    <dbReference type="NCBI Taxonomy" id="1648966"/>
    <lineage>
        <taxon>Bacteria</taxon>
        <taxon>Pseudomonadati</taxon>
        <taxon>Pseudomonadota</taxon>
        <taxon>Gammaproteobacteria</taxon>
        <taxon>Lysobacterales</taxon>
        <taxon>Lysobacteraceae</taxon>
        <taxon>Luteimonas</taxon>
    </lineage>
</organism>
<keyword evidence="3" id="KW-1185">Reference proteome</keyword>
<dbReference type="Pfam" id="PF07485">
    <property type="entry name" value="DUF1529"/>
    <property type="match status" value="2"/>
</dbReference>
<protein>
    <submittedName>
        <fullName evidence="2">DUF1259 domain-containing protein</fullName>
    </submittedName>
</protein>
<evidence type="ECO:0000313" key="2">
    <source>
        <dbReference type="EMBL" id="MFC3715559.1"/>
    </source>
</evidence>